<sequence>MSEASEPKAHKTPGWKIALRIIVPLMLLLALGGGMVAGYVILGDGEMSDVFQWSTWKHVYDLVFSP</sequence>
<dbReference type="RefSeq" id="WP_169506930.1">
    <property type="nucleotide sequence ID" value="NZ_JABBPN010000031.1"/>
</dbReference>
<keyword evidence="1" id="KW-0812">Transmembrane</keyword>
<dbReference type="EMBL" id="JABBPN010000031">
    <property type="protein sequence ID" value="NMO98159.1"/>
    <property type="molecule type" value="Genomic_DNA"/>
</dbReference>
<organism evidence="2 3">
    <name type="scientific">Paenibacillus lemnae</name>
    <dbReference type="NCBI Taxonomy" id="1330551"/>
    <lineage>
        <taxon>Bacteria</taxon>
        <taxon>Bacillati</taxon>
        <taxon>Bacillota</taxon>
        <taxon>Bacilli</taxon>
        <taxon>Bacillales</taxon>
        <taxon>Paenibacillaceae</taxon>
        <taxon>Paenibacillus</taxon>
    </lineage>
</organism>
<name>A0A848MD41_PAELE</name>
<comment type="caution">
    <text evidence="2">The sequence shown here is derived from an EMBL/GenBank/DDBJ whole genome shotgun (WGS) entry which is preliminary data.</text>
</comment>
<feature type="transmembrane region" description="Helical" evidence="1">
    <location>
        <begin position="21"/>
        <end position="42"/>
    </location>
</feature>
<protein>
    <submittedName>
        <fullName evidence="2">DNA-directed RNA polymerase subunit beta</fullName>
    </submittedName>
</protein>
<dbReference type="InterPro" id="IPR024596">
    <property type="entry name" value="RNApol_su_b/EpuA"/>
</dbReference>
<dbReference type="Proteomes" id="UP000565468">
    <property type="component" value="Unassembled WGS sequence"/>
</dbReference>
<dbReference type="GO" id="GO:0000428">
    <property type="term" value="C:DNA-directed RNA polymerase complex"/>
    <property type="evidence" value="ECO:0007669"/>
    <property type="project" value="UniProtKB-KW"/>
</dbReference>
<keyword evidence="1" id="KW-0472">Membrane</keyword>
<accession>A0A848MD41</accession>
<keyword evidence="2" id="KW-0804">Transcription</keyword>
<evidence type="ECO:0000256" key="1">
    <source>
        <dbReference type="SAM" id="Phobius"/>
    </source>
</evidence>
<proteinExistence type="predicted"/>
<dbReference type="AlphaFoldDB" id="A0A848MD41"/>
<reference evidence="2 3" key="1">
    <citation type="submission" date="2020-04" db="EMBL/GenBank/DDBJ databases">
        <title>Paenibacillus algicola sp. nov., a novel marine bacterium producing alginate lyase.</title>
        <authorList>
            <person name="Huang H."/>
        </authorList>
    </citation>
    <scope>NUCLEOTIDE SEQUENCE [LARGE SCALE GENOMIC DNA]</scope>
    <source>
        <strain evidence="2 3">L7-75</strain>
    </source>
</reference>
<keyword evidence="2" id="KW-0240">DNA-directed RNA polymerase</keyword>
<keyword evidence="3" id="KW-1185">Reference proteome</keyword>
<evidence type="ECO:0000313" key="3">
    <source>
        <dbReference type="Proteomes" id="UP000565468"/>
    </source>
</evidence>
<dbReference type="Pfam" id="PF11772">
    <property type="entry name" value="EpuA"/>
    <property type="match status" value="1"/>
</dbReference>
<keyword evidence="1" id="KW-1133">Transmembrane helix</keyword>
<gene>
    <name evidence="2" type="ORF">HII30_20615</name>
</gene>
<evidence type="ECO:0000313" key="2">
    <source>
        <dbReference type="EMBL" id="NMO98159.1"/>
    </source>
</evidence>